<dbReference type="Proteomes" id="UP001061999">
    <property type="component" value="Unassembled WGS sequence"/>
</dbReference>
<reference evidence="2" key="1">
    <citation type="submission" date="2022-07" db="EMBL/GenBank/DDBJ databases">
        <title>Pseudomonas agronomica sp. nov.: a novel bacterium with biotechnological application in the synthesis of biofertilizers from valorized agricultural residues.</title>
        <authorList>
            <person name="Robas M."/>
            <person name="Fernandez V.M."/>
            <person name="Luna L."/>
            <person name="Provanza A."/>
            <person name="Jimenez P.A."/>
        </authorList>
    </citation>
    <scope>NUCLEOTIDE SEQUENCE</scope>
    <source>
        <strain evidence="2">SAICEU22T</strain>
    </source>
</reference>
<gene>
    <name evidence="2" type="ORF">OC610_28880</name>
</gene>
<keyword evidence="1" id="KW-0732">Signal</keyword>
<dbReference type="EMBL" id="JAOSHO010001056">
    <property type="protein sequence ID" value="MCW1248468.1"/>
    <property type="molecule type" value="Genomic_DNA"/>
</dbReference>
<feature type="chain" id="PRO_5046192259" evidence="1">
    <location>
        <begin position="18"/>
        <end position="130"/>
    </location>
</feature>
<keyword evidence="3" id="KW-1185">Reference proteome</keyword>
<dbReference type="Gene3D" id="2.160.20.80">
    <property type="entry name" value="E3 ubiquitin-protein ligase SopA"/>
    <property type="match status" value="1"/>
</dbReference>
<protein>
    <submittedName>
        <fullName evidence="2">Pentapeptide repeat-containing protein</fullName>
    </submittedName>
</protein>
<name>A0ABT3FHA1_9PSED</name>
<dbReference type="RefSeq" id="WP_264433227.1">
    <property type="nucleotide sequence ID" value="NZ_JAOSHO010001056.1"/>
</dbReference>
<dbReference type="PANTHER" id="PTHR14136">
    <property type="entry name" value="BTB_POZ DOMAIN-CONTAINING PROTEIN KCTD9"/>
    <property type="match status" value="1"/>
</dbReference>
<comment type="caution">
    <text evidence="2">The sequence shown here is derived from an EMBL/GenBank/DDBJ whole genome shotgun (WGS) entry which is preliminary data.</text>
</comment>
<dbReference type="InterPro" id="IPR001646">
    <property type="entry name" value="5peptide_repeat"/>
</dbReference>
<dbReference type="PANTHER" id="PTHR14136:SF17">
    <property type="entry name" value="BTB_POZ DOMAIN-CONTAINING PROTEIN KCTD9"/>
    <property type="match status" value="1"/>
</dbReference>
<evidence type="ECO:0000256" key="1">
    <source>
        <dbReference type="SAM" id="SignalP"/>
    </source>
</evidence>
<feature type="non-terminal residue" evidence="2">
    <location>
        <position position="130"/>
    </location>
</feature>
<proteinExistence type="predicted"/>
<sequence>MKFLPLLLLFIGAVAHADDPDTALTIKGCTIAESSQCPGANLRGAKLANQDLRKMNLAGADLRDADLRHARLDLANLEKAQLQGANLNRASLQQSNLRLADFSGAKLKAIQGWGLFAQGAQFQRADLTAA</sequence>
<dbReference type="InterPro" id="IPR051082">
    <property type="entry name" value="Pentapeptide-BTB/POZ_domain"/>
</dbReference>
<dbReference type="Pfam" id="PF00805">
    <property type="entry name" value="Pentapeptide"/>
    <property type="match status" value="1"/>
</dbReference>
<organism evidence="2 3">
    <name type="scientific">Pseudomonas agronomica</name>
    <dbReference type="NCBI Taxonomy" id="2979328"/>
    <lineage>
        <taxon>Bacteria</taxon>
        <taxon>Pseudomonadati</taxon>
        <taxon>Pseudomonadota</taxon>
        <taxon>Gammaproteobacteria</taxon>
        <taxon>Pseudomonadales</taxon>
        <taxon>Pseudomonadaceae</taxon>
        <taxon>Pseudomonas</taxon>
    </lineage>
</organism>
<accession>A0ABT3FHA1</accession>
<evidence type="ECO:0000313" key="2">
    <source>
        <dbReference type="EMBL" id="MCW1248468.1"/>
    </source>
</evidence>
<evidence type="ECO:0000313" key="3">
    <source>
        <dbReference type="Proteomes" id="UP001061999"/>
    </source>
</evidence>
<feature type="signal peptide" evidence="1">
    <location>
        <begin position="1"/>
        <end position="17"/>
    </location>
</feature>
<dbReference type="SUPFAM" id="SSF141571">
    <property type="entry name" value="Pentapeptide repeat-like"/>
    <property type="match status" value="1"/>
</dbReference>